<gene>
    <name evidence="2" type="ORF">IQ241_14245</name>
</gene>
<accession>A0A8J7DC20</accession>
<reference evidence="2" key="1">
    <citation type="submission" date="2020-10" db="EMBL/GenBank/DDBJ databases">
        <authorList>
            <person name="Castelo-Branco R."/>
            <person name="Eusebio N."/>
            <person name="Adriana R."/>
            <person name="Vieira A."/>
            <person name="Brugerolle De Fraissinette N."/>
            <person name="Rezende De Castro R."/>
            <person name="Schneider M.P."/>
            <person name="Vasconcelos V."/>
            <person name="Leao P.N."/>
        </authorList>
    </citation>
    <scope>NUCLEOTIDE SEQUENCE</scope>
    <source>
        <strain evidence="2">LEGE 07310</strain>
    </source>
</reference>
<dbReference type="Proteomes" id="UP000636505">
    <property type="component" value="Unassembled WGS sequence"/>
</dbReference>
<feature type="non-terminal residue" evidence="2">
    <location>
        <position position="1"/>
    </location>
</feature>
<evidence type="ECO:0000256" key="1">
    <source>
        <dbReference type="SAM" id="Coils"/>
    </source>
</evidence>
<comment type="caution">
    <text evidence="2">The sequence shown here is derived from an EMBL/GenBank/DDBJ whole genome shotgun (WGS) entry which is preliminary data.</text>
</comment>
<keyword evidence="3" id="KW-1185">Reference proteome</keyword>
<proteinExistence type="predicted"/>
<protein>
    <submittedName>
        <fullName evidence="2">Uncharacterized protein</fullName>
    </submittedName>
</protein>
<keyword evidence="1" id="KW-0175">Coiled coil</keyword>
<feature type="coiled-coil region" evidence="1">
    <location>
        <begin position="4"/>
        <end position="34"/>
    </location>
</feature>
<name>A0A8J7DC20_9CYAN</name>
<dbReference type="AlphaFoldDB" id="A0A8J7DC20"/>
<sequence length="48" mass="5338">KRSNEEFEKDTAALRKQNERLAELESKLDAVLAKSDSSLSPAKTTEDS</sequence>
<dbReference type="EMBL" id="JADEXG010000032">
    <property type="protein sequence ID" value="MBE9078442.1"/>
    <property type="molecule type" value="Genomic_DNA"/>
</dbReference>
<organism evidence="2 3">
    <name type="scientific">Vasconcelosia minhoensis LEGE 07310</name>
    <dbReference type="NCBI Taxonomy" id="915328"/>
    <lineage>
        <taxon>Bacteria</taxon>
        <taxon>Bacillati</taxon>
        <taxon>Cyanobacteriota</taxon>
        <taxon>Cyanophyceae</taxon>
        <taxon>Nodosilineales</taxon>
        <taxon>Cymatolegaceae</taxon>
        <taxon>Vasconcelosia</taxon>
        <taxon>Vasconcelosia minhoensis</taxon>
    </lineage>
</organism>
<evidence type="ECO:0000313" key="3">
    <source>
        <dbReference type="Proteomes" id="UP000636505"/>
    </source>
</evidence>
<evidence type="ECO:0000313" key="2">
    <source>
        <dbReference type="EMBL" id="MBE9078442.1"/>
    </source>
</evidence>